<dbReference type="EMBL" id="GL349466">
    <property type="protein sequence ID" value="KNC51372.1"/>
    <property type="molecule type" value="Genomic_DNA"/>
</dbReference>
<evidence type="ECO:0000256" key="2">
    <source>
        <dbReference type="ARBA" id="ARBA00006972"/>
    </source>
</evidence>
<dbReference type="Proteomes" id="UP000054408">
    <property type="component" value="Unassembled WGS sequence"/>
</dbReference>
<evidence type="ECO:0000256" key="6">
    <source>
        <dbReference type="PIRNR" id="PIRNR015588"/>
    </source>
</evidence>
<accession>A0A0L0DGB0</accession>
<gene>
    <name evidence="8" type="ORF">AMSG_07388</name>
</gene>
<protein>
    <recommendedName>
        <fullName evidence="6">AP complex subunit sigma</fullName>
    </recommendedName>
</protein>
<comment type="subcellular location">
    <subcellularLocation>
        <location evidence="1">Endomembrane system</location>
    </subcellularLocation>
</comment>
<dbReference type="PIRSF" id="PIRSF015588">
    <property type="entry name" value="AP_complex_sigma"/>
    <property type="match status" value="1"/>
</dbReference>
<keyword evidence="9" id="KW-1185">Reference proteome</keyword>
<keyword evidence="3 6" id="KW-0813">Transport</keyword>
<dbReference type="InterPro" id="IPR011012">
    <property type="entry name" value="Longin-like_dom_sf"/>
</dbReference>
<evidence type="ECO:0000256" key="1">
    <source>
        <dbReference type="ARBA" id="ARBA00004308"/>
    </source>
</evidence>
<dbReference type="GO" id="GO:0012505">
    <property type="term" value="C:endomembrane system"/>
    <property type="evidence" value="ECO:0007669"/>
    <property type="project" value="UniProtKB-SubCell"/>
</dbReference>
<organism evidence="8 9">
    <name type="scientific">Thecamonas trahens ATCC 50062</name>
    <dbReference type="NCBI Taxonomy" id="461836"/>
    <lineage>
        <taxon>Eukaryota</taxon>
        <taxon>Apusozoa</taxon>
        <taxon>Apusomonadida</taxon>
        <taxon>Apusomonadidae</taxon>
        <taxon>Thecamonas</taxon>
    </lineage>
</organism>
<evidence type="ECO:0000313" key="8">
    <source>
        <dbReference type="EMBL" id="KNC51372.1"/>
    </source>
</evidence>
<dbReference type="Pfam" id="PF01217">
    <property type="entry name" value="Clat_adaptor_s"/>
    <property type="match status" value="1"/>
</dbReference>
<dbReference type="InterPro" id="IPR022775">
    <property type="entry name" value="AP_mu_sigma_su"/>
</dbReference>
<keyword evidence="4 6" id="KW-0653">Protein transport</keyword>
<dbReference type="Gene3D" id="3.30.450.60">
    <property type="match status" value="1"/>
</dbReference>
<proteinExistence type="inferred from homology"/>
<sequence>MSSKIIYRNFATLFFIFVVDSSESDLGILDLIHAFVEALDACFENVSELDIIFHADRVHYILDEMVMGGLVLEINQTIVAEAIREQNAIEKQEGADLGSGAGTKVKSLISKMRRN</sequence>
<dbReference type="InterPro" id="IPR016635">
    <property type="entry name" value="AP_complex_ssu"/>
</dbReference>
<reference evidence="8 9" key="1">
    <citation type="submission" date="2010-05" db="EMBL/GenBank/DDBJ databases">
        <title>The Genome Sequence of Thecamonas trahens ATCC 50062.</title>
        <authorList>
            <consortium name="The Broad Institute Genome Sequencing Platform"/>
            <person name="Russ C."/>
            <person name="Cuomo C."/>
            <person name="Shea T."/>
            <person name="Young S.K."/>
            <person name="Zeng Q."/>
            <person name="Koehrsen M."/>
            <person name="Haas B."/>
            <person name="Borodovsky M."/>
            <person name="Guigo R."/>
            <person name="Alvarado L."/>
            <person name="Berlin A."/>
            <person name="Bochicchio J."/>
            <person name="Borenstein D."/>
            <person name="Chapman S."/>
            <person name="Chen Z."/>
            <person name="Freedman E."/>
            <person name="Gellesch M."/>
            <person name="Goldberg J."/>
            <person name="Griggs A."/>
            <person name="Gujja S."/>
            <person name="Heilman E."/>
            <person name="Heiman D."/>
            <person name="Hepburn T."/>
            <person name="Howarth C."/>
            <person name="Jen D."/>
            <person name="Larson L."/>
            <person name="Mehta T."/>
            <person name="Park D."/>
            <person name="Pearson M."/>
            <person name="Roberts A."/>
            <person name="Saif S."/>
            <person name="Shenoy N."/>
            <person name="Sisk P."/>
            <person name="Stolte C."/>
            <person name="Sykes S."/>
            <person name="Thomson T."/>
            <person name="Walk T."/>
            <person name="White J."/>
            <person name="Yandava C."/>
            <person name="Burger G."/>
            <person name="Gray M.W."/>
            <person name="Holland P.W.H."/>
            <person name="King N."/>
            <person name="Lang F.B.F."/>
            <person name="Roger A.J."/>
            <person name="Ruiz-Trillo I."/>
            <person name="Lander E."/>
            <person name="Nusbaum C."/>
        </authorList>
    </citation>
    <scope>NUCLEOTIDE SEQUENCE [LARGE SCALE GENOMIC DNA]</scope>
    <source>
        <strain evidence="8 9">ATCC 50062</strain>
    </source>
</reference>
<comment type="similarity">
    <text evidence="2 6">Belongs to the adaptor complexes small subunit family.</text>
</comment>
<evidence type="ECO:0000256" key="5">
    <source>
        <dbReference type="ARBA" id="ARBA00023136"/>
    </source>
</evidence>
<feature type="domain" description="AP complex mu/sigma subunit" evidence="7">
    <location>
        <begin position="3"/>
        <end position="87"/>
    </location>
</feature>
<dbReference type="GO" id="GO:0006886">
    <property type="term" value="P:intracellular protein transport"/>
    <property type="evidence" value="ECO:0007669"/>
    <property type="project" value="UniProtKB-UniRule"/>
</dbReference>
<dbReference type="STRING" id="461836.A0A0L0DGB0"/>
<name>A0A0L0DGB0_THETB</name>
<dbReference type="eggNOG" id="KOG0936">
    <property type="taxonomic scope" value="Eukaryota"/>
</dbReference>
<dbReference type="PANTHER" id="PTHR11753">
    <property type="entry name" value="ADAPTOR COMPLEXES SMALL SUBUNIT FAMILY"/>
    <property type="match status" value="1"/>
</dbReference>
<dbReference type="AlphaFoldDB" id="A0A0L0DGB0"/>
<dbReference type="SUPFAM" id="SSF64356">
    <property type="entry name" value="SNARE-like"/>
    <property type="match status" value="1"/>
</dbReference>
<dbReference type="RefSeq" id="XP_013756290.1">
    <property type="nucleotide sequence ID" value="XM_013900836.1"/>
</dbReference>
<dbReference type="OMA" id="FITWREY"/>
<evidence type="ECO:0000259" key="7">
    <source>
        <dbReference type="Pfam" id="PF01217"/>
    </source>
</evidence>
<dbReference type="OrthoDB" id="10261046at2759"/>
<evidence type="ECO:0000256" key="3">
    <source>
        <dbReference type="ARBA" id="ARBA00022448"/>
    </source>
</evidence>
<evidence type="ECO:0000313" key="9">
    <source>
        <dbReference type="Proteomes" id="UP000054408"/>
    </source>
</evidence>
<evidence type="ECO:0000256" key="4">
    <source>
        <dbReference type="ARBA" id="ARBA00022927"/>
    </source>
</evidence>
<keyword evidence="5 6" id="KW-0472">Membrane</keyword>
<dbReference type="GeneID" id="25566317"/>